<dbReference type="InterPro" id="IPR001870">
    <property type="entry name" value="B30.2/SPRY"/>
</dbReference>
<name>A0A430M770_9HYPO</name>
<accession>A0A430M770</accession>
<evidence type="ECO:0000256" key="1">
    <source>
        <dbReference type="SAM" id="MobiDB-lite"/>
    </source>
</evidence>
<dbReference type="EMBL" id="MIKF01000012">
    <property type="protein sequence ID" value="RTE83790.1"/>
    <property type="molecule type" value="Genomic_DNA"/>
</dbReference>
<gene>
    <name evidence="3" type="ORF">BHE90_001627</name>
</gene>
<dbReference type="InterPro" id="IPR044736">
    <property type="entry name" value="Gid1/RanBPM/SPLA_SPRY"/>
</dbReference>
<dbReference type="AlphaFoldDB" id="A0A430M770"/>
<dbReference type="InterPro" id="IPR050618">
    <property type="entry name" value="Ubq-SigPath_Reg"/>
</dbReference>
<dbReference type="Pfam" id="PF00622">
    <property type="entry name" value="SPRY"/>
    <property type="match status" value="1"/>
</dbReference>
<sequence length="149" mass="16593">MVAIGFCEDRAPLHRMLGREPGSWGFHSDDGRLYEDGGLSWSGIKYHEPYEEKNVTIGCGVNFAKNTAFYTKDGEVIGQVFNGIRGKLYPAVSMDFSQKGWEVFAVFPGEDGKSEDFVFKGDFEGEQTLTPPELSGEWRSSDEDSESNS</sequence>
<proteinExistence type="predicted"/>
<dbReference type="InterPro" id="IPR003877">
    <property type="entry name" value="SPRY_dom"/>
</dbReference>
<feature type="region of interest" description="Disordered" evidence="1">
    <location>
        <begin position="125"/>
        <end position="149"/>
    </location>
</feature>
<dbReference type="SUPFAM" id="SSF49899">
    <property type="entry name" value="Concanavalin A-like lectins/glucanases"/>
    <property type="match status" value="1"/>
</dbReference>
<evidence type="ECO:0000313" key="3">
    <source>
        <dbReference type="EMBL" id="RTE83790.1"/>
    </source>
</evidence>
<dbReference type="PANTHER" id="PTHR12864">
    <property type="entry name" value="RAN BINDING PROTEIN 9-RELATED"/>
    <property type="match status" value="1"/>
</dbReference>
<evidence type="ECO:0000259" key="2">
    <source>
        <dbReference type="PROSITE" id="PS50188"/>
    </source>
</evidence>
<reference evidence="3 4" key="1">
    <citation type="submission" date="2017-06" db="EMBL/GenBank/DDBJ databases">
        <title>Comparative genomic analysis of Ambrosia Fusariam Clade fungi.</title>
        <authorList>
            <person name="Stajich J.E."/>
            <person name="Carrillo J."/>
            <person name="Kijimoto T."/>
            <person name="Eskalen A."/>
            <person name="O'Donnell K."/>
            <person name="Kasson M."/>
        </authorList>
    </citation>
    <scope>NUCLEOTIDE SEQUENCE [LARGE SCALE GENOMIC DNA]</scope>
    <source>
        <strain evidence="3 4">UCR1854</strain>
    </source>
</reference>
<dbReference type="PROSITE" id="PS50188">
    <property type="entry name" value="B302_SPRY"/>
    <property type="match status" value="1"/>
</dbReference>
<dbReference type="InterPro" id="IPR013320">
    <property type="entry name" value="ConA-like_dom_sf"/>
</dbReference>
<dbReference type="CDD" id="cd12885">
    <property type="entry name" value="SPRY_RanBP_like"/>
    <property type="match status" value="1"/>
</dbReference>
<evidence type="ECO:0000313" key="4">
    <source>
        <dbReference type="Proteomes" id="UP000287124"/>
    </source>
</evidence>
<keyword evidence="4" id="KW-1185">Reference proteome</keyword>
<feature type="domain" description="B30.2/SPRY" evidence="2">
    <location>
        <begin position="1"/>
        <end position="113"/>
    </location>
</feature>
<organism evidence="3 4">
    <name type="scientific">Fusarium euwallaceae</name>
    <dbReference type="NCBI Taxonomy" id="1147111"/>
    <lineage>
        <taxon>Eukaryota</taxon>
        <taxon>Fungi</taxon>
        <taxon>Dikarya</taxon>
        <taxon>Ascomycota</taxon>
        <taxon>Pezizomycotina</taxon>
        <taxon>Sordariomycetes</taxon>
        <taxon>Hypocreomycetidae</taxon>
        <taxon>Hypocreales</taxon>
        <taxon>Nectriaceae</taxon>
        <taxon>Fusarium</taxon>
        <taxon>Fusarium solani species complex</taxon>
    </lineage>
</organism>
<dbReference type="Gene3D" id="2.60.120.920">
    <property type="match status" value="1"/>
</dbReference>
<dbReference type="InterPro" id="IPR043136">
    <property type="entry name" value="B30.2/SPRY_sf"/>
</dbReference>
<protein>
    <recommendedName>
        <fullName evidence="2">B30.2/SPRY domain-containing protein</fullName>
    </recommendedName>
</protein>
<dbReference type="Proteomes" id="UP000287124">
    <property type="component" value="Unassembled WGS sequence"/>
</dbReference>
<comment type="caution">
    <text evidence="3">The sequence shown here is derived from an EMBL/GenBank/DDBJ whole genome shotgun (WGS) entry which is preliminary data.</text>
</comment>